<feature type="region of interest" description="Disordered" evidence="2">
    <location>
        <begin position="1178"/>
        <end position="1210"/>
    </location>
</feature>
<feature type="coiled-coil region" evidence="1">
    <location>
        <begin position="1133"/>
        <end position="1173"/>
    </location>
</feature>
<feature type="region of interest" description="Disordered" evidence="2">
    <location>
        <begin position="180"/>
        <end position="212"/>
    </location>
</feature>
<feature type="compositionally biased region" description="Low complexity" evidence="2">
    <location>
        <begin position="1425"/>
        <end position="1437"/>
    </location>
</feature>
<feature type="region of interest" description="Disordered" evidence="2">
    <location>
        <begin position="967"/>
        <end position="1004"/>
    </location>
</feature>
<feature type="compositionally biased region" description="Low complexity" evidence="2">
    <location>
        <begin position="1303"/>
        <end position="1319"/>
    </location>
</feature>
<feature type="compositionally biased region" description="Basic and acidic residues" evidence="2">
    <location>
        <begin position="972"/>
        <end position="981"/>
    </location>
</feature>
<feature type="compositionally biased region" description="Low complexity" evidence="2">
    <location>
        <begin position="256"/>
        <end position="267"/>
    </location>
</feature>
<feature type="compositionally biased region" description="Low complexity" evidence="2">
    <location>
        <begin position="1180"/>
        <end position="1190"/>
    </location>
</feature>
<feature type="region of interest" description="Disordered" evidence="2">
    <location>
        <begin position="595"/>
        <end position="620"/>
    </location>
</feature>
<proteinExistence type="predicted"/>
<feature type="compositionally biased region" description="Low complexity" evidence="2">
    <location>
        <begin position="1046"/>
        <end position="1062"/>
    </location>
</feature>
<feature type="compositionally biased region" description="Polar residues" evidence="2">
    <location>
        <begin position="749"/>
        <end position="771"/>
    </location>
</feature>
<feature type="region of interest" description="Disordered" evidence="2">
    <location>
        <begin position="735"/>
        <end position="771"/>
    </location>
</feature>
<reference evidence="3" key="1">
    <citation type="submission" date="2022-03" db="EMBL/GenBank/DDBJ databases">
        <title>Draft genome sequence of Aduncisulcus paluster, a free-living microaerophilic Fornicata.</title>
        <authorList>
            <person name="Yuyama I."/>
            <person name="Kume K."/>
            <person name="Tamura T."/>
            <person name="Inagaki Y."/>
            <person name="Hashimoto T."/>
        </authorList>
    </citation>
    <scope>NUCLEOTIDE SEQUENCE</scope>
    <source>
        <strain evidence="3">NY0171</strain>
    </source>
</reference>
<accession>A0ABQ5KGI1</accession>
<feature type="compositionally biased region" description="Basic and acidic residues" evidence="2">
    <location>
        <begin position="185"/>
        <end position="201"/>
    </location>
</feature>
<organism evidence="3 4">
    <name type="scientific">Aduncisulcus paluster</name>
    <dbReference type="NCBI Taxonomy" id="2918883"/>
    <lineage>
        <taxon>Eukaryota</taxon>
        <taxon>Metamonada</taxon>
        <taxon>Carpediemonas-like organisms</taxon>
        <taxon>Aduncisulcus</taxon>
    </lineage>
</organism>
<evidence type="ECO:0000256" key="1">
    <source>
        <dbReference type="SAM" id="Coils"/>
    </source>
</evidence>
<feature type="region of interest" description="Disordered" evidence="2">
    <location>
        <begin position="905"/>
        <end position="944"/>
    </location>
</feature>
<feature type="region of interest" description="Disordered" evidence="2">
    <location>
        <begin position="338"/>
        <end position="358"/>
    </location>
</feature>
<dbReference type="Proteomes" id="UP001057375">
    <property type="component" value="Unassembled WGS sequence"/>
</dbReference>
<evidence type="ECO:0000313" key="4">
    <source>
        <dbReference type="Proteomes" id="UP001057375"/>
    </source>
</evidence>
<feature type="compositionally biased region" description="Basic and acidic residues" evidence="2">
    <location>
        <begin position="1439"/>
        <end position="1458"/>
    </location>
</feature>
<feature type="compositionally biased region" description="Polar residues" evidence="2">
    <location>
        <begin position="1200"/>
        <end position="1210"/>
    </location>
</feature>
<name>A0ABQ5KGI1_9EUKA</name>
<feature type="compositionally biased region" description="Low complexity" evidence="2">
    <location>
        <begin position="441"/>
        <end position="457"/>
    </location>
</feature>
<feature type="region of interest" description="Disordered" evidence="2">
    <location>
        <begin position="434"/>
        <end position="488"/>
    </location>
</feature>
<feature type="compositionally biased region" description="Basic and acidic residues" evidence="2">
    <location>
        <begin position="738"/>
        <end position="747"/>
    </location>
</feature>
<dbReference type="EMBL" id="BQXS01009711">
    <property type="protein sequence ID" value="GKT31640.1"/>
    <property type="molecule type" value="Genomic_DNA"/>
</dbReference>
<evidence type="ECO:0000313" key="3">
    <source>
        <dbReference type="EMBL" id="GKT31640.1"/>
    </source>
</evidence>
<feature type="compositionally biased region" description="Basic and acidic residues" evidence="2">
    <location>
        <begin position="1331"/>
        <end position="1354"/>
    </location>
</feature>
<sequence>MKPRIENILKIKDPYFHTVFKKSKPCGFELEGEKTGNPKKKVKSICSRKKGDEISVSTVLNTIGKTDPAASIMLGYLLAEDKQKEDKVSFSLLPPIDEDKTLDDAALLLKLCISMTQDEKERGQWDDVLKCKDADHEDEVDRALVAACLAPSLSIQQVPRRASVMAALEAVEVVKQTRRSLTRAQDAHPDVDTDHSKRWRPEQSTSISGNPIFMSGEVSKGLSTRYFTINRSLEDNDAIQKHVMPKKVSFERWDSSRSLASQSASKSTKSDSQDDVFDLSSYKLSIPSHNSKDTEKPEKKRTKDASPMSSADLLMHSPNLRARKLHTRQDRALLISPKPYQTKGSPERARISPSNEPMECPIDKEIVKRVKMVHKLIPVSIFHEKWKQEQEKRKRQREMRRTRLLAAGRGHRKRLSADGVWTEDLREIFGDSELEEDHSQQHVTSSNSTQSSSSSSSGDDHIDDMNYMGNSPERGVDGMTHHSSLPDVFVPTQDQDTPSSAGVVIAHNESGHNVIPSSGPIASSDAMMEPIEESEDTAAFYGFPDRGEPLESEIRDSIMSYMHETNSNTPATSKYSIFPSHFNGVSEEESMDVRAMAGDSKSVHSHHASKGPSSESGGSEFMYAIPSGRRGSALSSISNPSFIEQSDFSEHSGDSSLSVHTITEIPSDQISQPTFSVINESATSDDPDDQWMQKFVRELTSVGEEEHENDMYTESRAKFRKEFMTYPGSKAASLLLHPHTDSKKRSDSVGLNATKSPNMPSLPSSPESSTDPLCVTKGVTDVIPDMFPQASSKQAILASASQTSLDPGIDDQIPHAKKSSDAIGSVISSSSTNAVDLLPSHPDHDPDLMYPFPTPPSPSQHIDGEYIAGMAHSLTNSFIKHMETMISRHSKSKFTKIRKIGINMTSQSVSEEDEEESSVESDFFDCSDEDADKGVGSSFRRQKRREKLRKLKRTDTDNIAIWEISEDEDNSELEKSEESKSYEYYGGEEGEEEEGEGNDGSMSQSALNLFSISNLRKKAEETNKKHVSSSYSHAPQSSDIDEDQGSISVSVSPSSSHHSIIPQEKNVTTKSTSDILLPSMQSSCDVEDYLFEDSTRTIHSETLISSSIFLDKKPTLPSDISLFAANCSLDESLAKAMACLKEAYEAIQTLEQEEHEEAEVEAMKEQTVDAEEQMYSKYFSPSSNSSSSSSFKGALRKGQRNSSNFSSTILPSGKAGYKSLKLKKKSISQPSETLRNPLKHVKQSRESQDIVESDEHDSDGVSSVQKHLKRSIGLTRSASFVSSVDDLSCFFPKPSKTTKDGDSPSSSSSNSLSKQPSSLRTDNSDSSVTGSEKDILYKSGKKREETVEKGENSHHHNVLPPGFLSFNSPMSKFPFPSSVQPHSNHFPRKASVASLVLHELFCSIVELGDVWKEWQRLQPVPSIVPNPSSTISSPQSSYGKKEQERKEEAQCKLSQKEEEPNDVIVNDFCVFSRESDVDLDEMEKRIKKGKALFLLEKYR</sequence>
<protein>
    <submittedName>
        <fullName evidence="3">Uncharacterized protein</fullName>
    </submittedName>
</protein>
<feature type="region of interest" description="Disordered" evidence="2">
    <location>
        <begin position="1021"/>
        <end position="1067"/>
    </location>
</feature>
<evidence type="ECO:0000256" key="2">
    <source>
        <dbReference type="SAM" id="MobiDB-lite"/>
    </source>
</evidence>
<feature type="compositionally biased region" description="Acidic residues" evidence="2">
    <location>
        <begin position="910"/>
        <end position="931"/>
    </location>
</feature>
<keyword evidence="1" id="KW-0175">Coiled coil</keyword>
<comment type="caution">
    <text evidence="3">The sequence shown here is derived from an EMBL/GenBank/DDBJ whole genome shotgun (WGS) entry which is preliminary data.</text>
</comment>
<feature type="region of interest" description="Disordered" evidence="2">
    <location>
        <begin position="1422"/>
        <end position="1458"/>
    </location>
</feature>
<feature type="compositionally biased region" description="Polar residues" evidence="2">
    <location>
        <begin position="1320"/>
        <end position="1330"/>
    </location>
</feature>
<feature type="compositionally biased region" description="Acidic residues" evidence="2">
    <location>
        <begin position="986"/>
        <end position="997"/>
    </location>
</feature>
<gene>
    <name evidence="3" type="ORF">ADUPG1_006026</name>
</gene>
<feature type="region of interest" description="Disordered" evidence="2">
    <location>
        <begin position="1226"/>
        <end position="1264"/>
    </location>
</feature>
<feature type="compositionally biased region" description="Basic and acidic residues" evidence="2">
    <location>
        <begin position="290"/>
        <end position="304"/>
    </location>
</feature>
<feature type="compositionally biased region" description="Polar residues" evidence="2">
    <location>
        <begin position="1028"/>
        <end position="1038"/>
    </location>
</feature>
<feature type="region of interest" description="Disordered" evidence="2">
    <location>
        <begin position="250"/>
        <end position="315"/>
    </location>
</feature>
<feature type="region of interest" description="Disordered" evidence="2">
    <location>
        <begin position="1295"/>
        <end position="1361"/>
    </location>
</feature>
<keyword evidence="4" id="KW-1185">Reference proteome</keyword>